<feature type="compositionally biased region" description="Basic and acidic residues" evidence="1">
    <location>
        <begin position="1"/>
        <end position="30"/>
    </location>
</feature>
<dbReference type="Proteomes" id="UP001177670">
    <property type="component" value="Unassembled WGS sequence"/>
</dbReference>
<comment type="caution">
    <text evidence="2">The sequence shown here is derived from an EMBL/GenBank/DDBJ whole genome shotgun (WGS) entry which is preliminary data.</text>
</comment>
<sequence>MDEYTRSFHSTERKLKRDWKVGRREKERGSEGGGEVNDRLNIGGTRAASTKARKEIDRPLWESALGIESLCCVHVHPEIMSRRIRRSSLDICNTRSLADTLVHACAHTLHTASITRIEIA</sequence>
<name>A0AA40GFI6_9HYME</name>
<evidence type="ECO:0000313" key="3">
    <source>
        <dbReference type="Proteomes" id="UP001177670"/>
    </source>
</evidence>
<evidence type="ECO:0000256" key="1">
    <source>
        <dbReference type="SAM" id="MobiDB-lite"/>
    </source>
</evidence>
<keyword evidence="3" id="KW-1185">Reference proteome</keyword>
<dbReference type="AlphaFoldDB" id="A0AA40GFI6"/>
<organism evidence="2 3">
    <name type="scientific">Melipona bicolor</name>
    <dbReference type="NCBI Taxonomy" id="60889"/>
    <lineage>
        <taxon>Eukaryota</taxon>
        <taxon>Metazoa</taxon>
        <taxon>Ecdysozoa</taxon>
        <taxon>Arthropoda</taxon>
        <taxon>Hexapoda</taxon>
        <taxon>Insecta</taxon>
        <taxon>Pterygota</taxon>
        <taxon>Neoptera</taxon>
        <taxon>Endopterygota</taxon>
        <taxon>Hymenoptera</taxon>
        <taxon>Apocrita</taxon>
        <taxon>Aculeata</taxon>
        <taxon>Apoidea</taxon>
        <taxon>Anthophila</taxon>
        <taxon>Apidae</taxon>
        <taxon>Melipona</taxon>
    </lineage>
</organism>
<protein>
    <submittedName>
        <fullName evidence="2">Uncharacterized protein</fullName>
    </submittedName>
</protein>
<accession>A0AA40GFI6</accession>
<proteinExistence type="predicted"/>
<dbReference type="EMBL" id="JAHYIQ010000001">
    <property type="protein sequence ID" value="KAK1136799.1"/>
    <property type="molecule type" value="Genomic_DNA"/>
</dbReference>
<evidence type="ECO:0000313" key="2">
    <source>
        <dbReference type="EMBL" id="KAK1136799.1"/>
    </source>
</evidence>
<gene>
    <name evidence="2" type="ORF">K0M31_001335</name>
</gene>
<feature type="region of interest" description="Disordered" evidence="1">
    <location>
        <begin position="1"/>
        <end position="53"/>
    </location>
</feature>
<reference evidence="2" key="1">
    <citation type="submission" date="2021-10" db="EMBL/GenBank/DDBJ databases">
        <title>Melipona bicolor Genome sequencing and assembly.</title>
        <authorList>
            <person name="Araujo N.S."/>
            <person name="Arias M.C."/>
        </authorList>
    </citation>
    <scope>NUCLEOTIDE SEQUENCE</scope>
    <source>
        <strain evidence="2">USP_2M_L1-L4_2017</strain>
        <tissue evidence="2">Whole body</tissue>
    </source>
</reference>